<name>A0ABN8B7T1_CHISP</name>
<protein>
    <submittedName>
        <fullName evidence="1">Uncharacterized protein</fullName>
    </submittedName>
</protein>
<dbReference type="Proteomes" id="UP001153292">
    <property type="component" value="Chromosome 4"/>
</dbReference>
<gene>
    <name evidence="1" type="ORF">CHILSU_LOCUS9009</name>
</gene>
<keyword evidence="2" id="KW-1185">Reference proteome</keyword>
<dbReference type="PANTHER" id="PTHR23274:SF48">
    <property type="entry name" value="ATP-DEPENDENT DNA HELICASE"/>
    <property type="match status" value="1"/>
</dbReference>
<evidence type="ECO:0000313" key="1">
    <source>
        <dbReference type="EMBL" id="CAH0405645.1"/>
    </source>
</evidence>
<reference evidence="1" key="1">
    <citation type="submission" date="2021-12" db="EMBL/GenBank/DDBJ databases">
        <authorList>
            <person name="King R."/>
        </authorList>
    </citation>
    <scope>NUCLEOTIDE SEQUENCE</scope>
</reference>
<evidence type="ECO:0000313" key="2">
    <source>
        <dbReference type="Proteomes" id="UP001153292"/>
    </source>
</evidence>
<dbReference type="EMBL" id="OU963897">
    <property type="protein sequence ID" value="CAH0405645.1"/>
    <property type="molecule type" value="Genomic_DNA"/>
</dbReference>
<sequence>MLKQLGNAISHPLEDSDILPYSRVRKFDAKTKIPRSVIVKLASARIRDGVLAAVVKFSKAHPKEKLNSDHLRYGGDASVVYVTKHLSPHMKGLHAETRKLAREKGFKHTIEVEILTGCGVGEAVFIPRIPLIPHNFPFEFKCVQFPVSVCFAMIINKSQGQTLRAEGVDLRASCFSHAHALAESSAGRTTSSTRAPLSAEAKYYAPRSDWARGVTSRCIGPMGGSAFVAGRSPRRRAFARAVCRCRLPPRPATTRLARILVVGVAPCSPRVCRRTQCAVCECFSSRSSVSVTENPVTCRGGC</sequence>
<organism evidence="1 2">
    <name type="scientific">Chilo suppressalis</name>
    <name type="common">Asiatic rice borer moth</name>
    <dbReference type="NCBI Taxonomy" id="168631"/>
    <lineage>
        <taxon>Eukaryota</taxon>
        <taxon>Metazoa</taxon>
        <taxon>Ecdysozoa</taxon>
        <taxon>Arthropoda</taxon>
        <taxon>Hexapoda</taxon>
        <taxon>Insecta</taxon>
        <taxon>Pterygota</taxon>
        <taxon>Neoptera</taxon>
        <taxon>Endopterygota</taxon>
        <taxon>Lepidoptera</taxon>
        <taxon>Glossata</taxon>
        <taxon>Ditrysia</taxon>
        <taxon>Pyraloidea</taxon>
        <taxon>Crambidae</taxon>
        <taxon>Crambinae</taxon>
        <taxon>Chilo</taxon>
    </lineage>
</organism>
<accession>A0ABN8B7T1</accession>
<proteinExistence type="predicted"/>
<dbReference type="PANTHER" id="PTHR23274">
    <property type="entry name" value="DNA HELICASE-RELATED"/>
    <property type="match status" value="1"/>
</dbReference>